<dbReference type="Proteomes" id="UP000309601">
    <property type="component" value="Unassembled WGS sequence"/>
</dbReference>
<gene>
    <name evidence="1" type="ORF">E3Q02_00850</name>
</gene>
<evidence type="ECO:0000313" key="1">
    <source>
        <dbReference type="EMBL" id="TIC69365.1"/>
    </source>
</evidence>
<dbReference type="AlphaFoldDB" id="A0AB38MZQ7"/>
<evidence type="ECO:0008006" key="3">
    <source>
        <dbReference type="Google" id="ProtNLM"/>
    </source>
</evidence>
<organism evidence="1 2">
    <name type="scientific">Wallemia mellicola</name>
    <dbReference type="NCBI Taxonomy" id="1708541"/>
    <lineage>
        <taxon>Eukaryota</taxon>
        <taxon>Fungi</taxon>
        <taxon>Dikarya</taxon>
        <taxon>Basidiomycota</taxon>
        <taxon>Wallemiomycotina</taxon>
        <taxon>Wallemiomycetes</taxon>
        <taxon>Wallemiales</taxon>
        <taxon>Wallemiaceae</taxon>
        <taxon>Wallemia</taxon>
    </lineage>
</organism>
<dbReference type="EMBL" id="SPRW01000006">
    <property type="protein sequence ID" value="TIC69365.1"/>
    <property type="molecule type" value="Genomic_DNA"/>
</dbReference>
<reference evidence="1 2" key="1">
    <citation type="submission" date="2019-03" db="EMBL/GenBank/DDBJ databases">
        <title>Sequencing 25 genomes of Wallemia mellicola.</title>
        <authorList>
            <person name="Gostincar C."/>
        </authorList>
    </citation>
    <scope>NUCLEOTIDE SEQUENCE [LARGE SCALE GENOMIC DNA]</scope>
    <source>
        <strain evidence="1 2">EXF-1274</strain>
    </source>
</reference>
<accession>A0AB38MZQ7</accession>
<evidence type="ECO:0000313" key="2">
    <source>
        <dbReference type="Proteomes" id="UP000309601"/>
    </source>
</evidence>
<proteinExistence type="predicted"/>
<comment type="caution">
    <text evidence="1">The sequence shown here is derived from an EMBL/GenBank/DDBJ whole genome shotgun (WGS) entry which is preliminary data.</text>
</comment>
<sequence>MGDYERLLNAAKSFCESFGRGEELPSILSHFSPNGYVFEHGPPLPQLPYLGKTFEGQEEDELDGGTYLVDYFKLVNKYLNIENEPVWDGWSVDVRYSSEGEATGAIVTCKGEATFFNRKTGKRWDETSLYRMELDRGGRITGLDIWADVYNAIASCR</sequence>
<protein>
    <recommendedName>
        <fullName evidence="3">SnoaL-like domain-containing protein</fullName>
    </recommendedName>
</protein>
<name>A0AB38MZQ7_9BASI</name>